<dbReference type="Proteomes" id="UP000784294">
    <property type="component" value="Unassembled WGS sequence"/>
</dbReference>
<dbReference type="EMBL" id="CAAALY010029111">
    <property type="protein sequence ID" value="VEL16602.1"/>
    <property type="molecule type" value="Genomic_DNA"/>
</dbReference>
<evidence type="ECO:0008006" key="5">
    <source>
        <dbReference type="Google" id="ProtNLM"/>
    </source>
</evidence>
<protein>
    <recommendedName>
        <fullName evidence="5">Cadherin domain-containing protein</fullName>
    </recommendedName>
</protein>
<organism evidence="3 4">
    <name type="scientific">Protopolystoma xenopodis</name>
    <dbReference type="NCBI Taxonomy" id="117903"/>
    <lineage>
        <taxon>Eukaryota</taxon>
        <taxon>Metazoa</taxon>
        <taxon>Spiralia</taxon>
        <taxon>Lophotrochozoa</taxon>
        <taxon>Platyhelminthes</taxon>
        <taxon>Monogenea</taxon>
        <taxon>Polyopisthocotylea</taxon>
        <taxon>Polystomatidea</taxon>
        <taxon>Polystomatidae</taxon>
        <taxon>Protopolystoma</taxon>
    </lineage>
</organism>
<feature type="signal peptide" evidence="2">
    <location>
        <begin position="1"/>
        <end position="32"/>
    </location>
</feature>
<comment type="caution">
    <text evidence="3">The sequence shown here is derived from an EMBL/GenBank/DDBJ whole genome shotgun (WGS) entry which is preliminary data.</text>
</comment>
<feature type="chain" id="PRO_5019119399" description="Cadherin domain-containing protein" evidence="2">
    <location>
        <begin position="33"/>
        <end position="112"/>
    </location>
</feature>
<keyword evidence="4" id="KW-1185">Reference proteome</keyword>
<gene>
    <name evidence="3" type="ORF">PXEA_LOCUS10042</name>
</gene>
<reference evidence="3" key="1">
    <citation type="submission" date="2018-11" db="EMBL/GenBank/DDBJ databases">
        <authorList>
            <consortium name="Pathogen Informatics"/>
        </authorList>
    </citation>
    <scope>NUCLEOTIDE SEQUENCE</scope>
</reference>
<proteinExistence type="predicted"/>
<sequence length="112" mass="12114">MLCLSVSQLIRRGQTWYLLATLALLMGQLAKAQLEADYEFQIFEELPPGHTVGNLIEAMYAPLAHSPGQQRQGSMPHEGSGVSGIENDGNSGLRFQILNAAEQGASLFTPLT</sequence>
<evidence type="ECO:0000313" key="3">
    <source>
        <dbReference type="EMBL" id="VEL16602.1"/>
    </source>
</evidence>
<evidence type="ECO:0000313" key="4">
    <source>
        <dbReference type="Proteomes" id="UP000784294"/>
    </source>
</evidence>
<evidence type="ECO:0000256" key="2">
    <source>
        <dbReference type="SAM" id="SignalP"/>
    </source>
</evidence>
<name>A0A448WP32_9PLAT</name>
<evidence type="ECO:0000256" key="1">
    <source>
        <dbReference type="SAM" id="MobiDB-lite"/>
    </source>
</evidence>
<keyword evidence="2" id="KW-0732">Signal</keyword>
<feature type="region of interest" description="Disordered" evidence="1">
    <location>
        <begin position="66"/>
        <end position="85"/>
    </location>
</feature>
<accession>A0A448WP32</accession>
<dbReference type="AlphaFoldDB" id="A0A448WP32"/>